<dbReference type="Gene3D" id="3.90.380.10">
    <property type="entry name" value="Naphthalene 1,2-dioxygenase Alpha Subunit, Chain A, domain 1"/>
    <property type="match status" value="1"/>
</dbReference>
<evidence type="ECO:0000313" key="7">
    <source>
        <dbReference type="EMBL" id="MBE9076220.1"/>
    </source>
</evidence>
<keyword evidence="1" id="KW-0001">2Fe-2S</keyword>
<dbReference type="GO" id="GO:0046872">
    <property type="term" value="F:metal ion binding"/>
    <property type="evidence" value="ECO:0007669"/>
    <property type="project" value="UniProtKB-KW"/>
</dbReference>
<organism evidence="7 8">
    <name type="scientific">Vasconcelosia minhoensis LEGE 07310</name>
    <dbReference type="NCBI Taxonomy" id="915328"/>
    <lineage>
        <taxon>Bacteria</taxon>
        <taxon>Bacillati</taxon>
        <taxon>Cyanobacteriota</taxon>
        <taxon>Cyanophyceae</taxon>
        <taxon>Nodosilineales</taxon>
        <taxon>Cymatolegaceae</taxon>
        <taxon>Vasconcelosia</taxon>
        <taxon>Vasconcelosia minhoensis</taxon>
    </lineage>
</organism>
<gene>
    <name evidence="7" type="ORF">IQ241_02730</name>
</gene>
<protein>
    <submittedName>
        <fullName evidence="7">Aromatic ring-hydroxylating dioxygenase subunit alpha</fullName>
    </submittedName>
</protein>
<keyword evidence="8" id="KW-1185">Reference proteome</keyword>
<dbReference type="AlphaFoldDB" id="A0A8J7DMA5"/>
<comment type="caution">
    <text evidence="7">The sequence shown here is derived from an EMBL/GenBank/DDBJ whole genome shotgun (WGS) entry which is preliminary data.</text>
</comment>
<accession>A0A8J7DMA5</accession>
<evidence type="ECO:0000256" key="2">
    <source>
        <dbReference type="ARBA" id="ARBA00022723"/>
    </source>
</evidence>
<evidence type="ECO:0000313" key="8">
    <source>
        <dbReference type="Proteomes" id="UP000636505"/>
    </source>
</evidence>
<reference evidence="7" key="1">
    <citation type="submission" date="2020-10" db="EMBL/GenBank/DDBJ databases">
        <authorList>
            <person name="Castelo-Branco R."/>
            <person name="Eusebio N."/>
            <person name="Adriana R."/>
            <person name="Vieira A."/>
            <person name="Brugerolle De Fraissinette N."/>
            <person name="Rezende De Castro R."/>
            <person name="Schneider M.P."/>
            <person name="Vasconcelos V."/>
            <person name="Leao P.N."/>
        </authorList>
    </citation>
    <scope>NUCLEOTIDE SEQUENCE</scope>
    <source>
        <strain evidence="7">LEGE 07310</strain>
    </source>
</reference>
<dbReference type="RefSeq" id="WP_193904884.1">
    <property type="nucleotide sequence ID" value="NZ_JADEXG010000004.1"/>
</dbReference>
<dbReference type="PROSITE" id="PS51296">
    <property type="entry name" value="RIESKE"/>
    <property type="match status" value="1"/>
</dbReference>
<dbReference type="SUPFAM" id="SSF50022">
    <property type="entry name" value="ISP domain"/>
    <property type="match status" value="1"/>
</dbReference>
<dbReference type="InterPro" id="IPR050584">
    <property type="entry name" value="Cholesterol_7-desaturase"/>
</dbReference>
<keyword evidence="4" id="KW-0408">Iron</keyword>
<keyword evidence="2" id="KW-0479">Metal-binding</keyword>
<dbReference type="CDD" id="cd03469">
    <property type="entry name" value="Rieske_RO_Alpha_N"/>
    <property type="match status" value="1"/>
</dbReference>
<dbReference type="SUPFAM" id="SSF55961">
    <property type="entry name" value="Bet v1-like"/>
    <property type="match status" value="1"/>
</dbReference>
<sequence length="359" mass="41456">MQSAIALKGQPIYRQVRAVGINPNCWYPIYWAAQLKPGQVVPAEVWEQRIALYRDQEGQAHALENGCPHKGIELHKGEVKGQHLTCPYHGWEFEPGGTCVHIPYFPAGQKLPCVKARSYPIQERYGILWIFPGEVDLAHEIPLPAVPEYDADEWFLVKIPGEFQAHFSICNENAMDVFHGYLHRDLQGWFNPVLLNLKQTEADVYADYQVSYRGKLTKLLGLSQQEQTTTRTVSIHYQYPHYHSALGDVSSLYLMRLPVGPACTRSFSLLFLRLPLPRPLRRLLRGRFKSTLERLILHRIFLKFLHQDVEMMESEQQNYQANPQRSYVEVNPAIIALQRVMVGQYEKFVQQSERSLNQS</sequence>
<evidence type="ECO:0000256" key="3">
    <source>
        <dbReference type="ARBA" id="ARBA00023002"/>
    </source>
</evidence>
<feature type="domain" description="Rieske" evidence="6">
    <location>
        <begin position="26"/>
        <end position="130"/>
    </location>
</feature>
<dbReference type="GO" id="GO:0016705">
    <property type="term" value="F:oxidoreductase activity, acting on paired donors, with incorporation or reduction of molecular oxygen"/>
    <property type="evidence" value="ECO:0007669"/>
    <property type="project" value="UniProtKB-ARBA"/>
</dbReference>
<dbReference type="GO" id="GO:0004497">
    <property type="term" value="F:monooxygenase activity"/>
    <property type="evidence" value="ECO:0007669"/>
    <property type="project" value="UniProtKB-ARBA"/>
</dbReference>
<dbReference type="Gene3D" id="2.20.25.10">
    <property type="match status" value="1"/>
</dbReference>
<dbReference type="PANTHER" id="PTHR21266">
    <property type="entry name" value="IRON-SULFUR DOMAIN CONTAINING PROTEIN"/>
    <property type="match status" value="1"/>
</dbReference>
<dbReference type="InterPro" id="IPR036922">
    <property type="entry name" value="Rieske_2Fe-2S_sf"/>
</dbReference>
<dbReference type="Proteomes" id="UP000636505">
    <property type="component" value="Unassembled WGS sequence"/>
</dbReference>
<keyword evidence="7" id="KW-0223">Dioxygenase</keyword>
<dbReference type="GO" id="GO:0051213">
    <property type="term" value="F:dioxygenase activity"/>
    <property type="evidence" value="ECO:0007669"/>
    <property type="project" value="UniProtKB-KW"/>
</dbReference>
<dbReference type="PANTHER" id="PTHR21266:SF60">
    <property type="entry name" value="3-KETOSTEROID-9-ALPHA-MONOOXYGENASE, OXYGENASE COMPONENT"/>
    <property type="match status" value="1"/>
</dbReference>
<proteinExistence type="predicted"/>
<keyword evidence="5" id="KW-0411">Iron-sulfur</keyword>
<dbReference type="InterPro" id="IPR017941">
    <property type="entry name" value="Rieske_2Fe-2S"/>
</dbReference>
<dbReference type="GO" id="GO:0051537">
    <property type="term" value="F:2 iron, 2 sulfur cluster binding"/>
    <property type="evidence" value="ECO:0007669"/>
    <property type="project" value="UniProtKB-KW"/>
</dbReference>
<dbReference type="EMBL" id="JADEXG010000004">
    <property type="protein sequence ID" value="MBE9076220.1"/>
    <property type="molecule type" value="Genomic_DNA"/>
</dbReference>
<name>A0A8J7DMA5_9CYAN</name>
<evidence type="ECO:0000256" key="1">
    <source>
        <dbReference type="ARBA" id="ARBA00022714"/>
    </source>
</evidence>
<evidence type="ECO:0000256" key="4">
    <source>
        <dbReference type="ARBA" id="ARBA00023004"/>
    </source>
</evidence>
<keyword evidence="3" id="KW-0560">Oxidoreductase</keyword>
<evidence type="ECO:0000259" key="6">
    <source>
        <dbReference type="PROSITE" id="PS51296"/>
    </source>
</evidence>
<dbReference type="Pfam" id="PF00355">
    <property type="entry name" value="Rieske"/>
    <property type="match status" value="1"/>
</dbReference>
<dbReference type="Gene3D" id="2.20.25.680">
    <property type="match status" value="1"/>
</dbReference>
<evidence type="ECO:0000256" key="5">
    <source>
        <dbReference type="ARBA" id="ARBA00023014"/>
    </source>
</evidence>